<dbReference type="Proteomes" id="UP000224567">
    <property type="component" value="Unassembled WGS sequence"/>
</dbReference>
<dbReference type="InterPro" id="IPR002182">
    <property type="entry name" value="NB-ARC"/>
</dbReference>
<dbReference type="Pfam" id="PF00931">
    <property type="entry name" value="NB-ARC"/>
    <property type="match status" value="1"/>
</dbReference>
<organism evidence="4 5">
    <name type="scientific">Capsicum baccatum</name>
    <name type="common">Peruvian pepper</name>
    <dbReference type="NCBI Taxonomy" id="33114"/>
    <lineage>
        <taxon>Eukaryota</taxon>
        <taxon>Viridiplantae</taxon>
        <taxon>Streptophyta</taxon>
        <taxon>Embryophyta</taxon>
        <taxon>Tracheophyta</taxon>
        <taxon>Spermatophyta</taxon>
        <taxon>Magnoliopsida</taxon>
        <taxon>eudicotyledons</taxon>
        <taxon>Gunneridae</taxon>
        <taxon>Pentapetalae</taxon>
        <taxon>asterids</taxon>
        <taxon>lamiids</taxon>
        <taxon>Solanales</taxon>
        <taxon>Solanaceae</taxon>
        <taxon>Solanoideae</taxon>
        <taxon>Capsiceae</taxon>
        <taxon>Capsicum</taxon>
    </lineage>
</organism>
<keyword evidence="1" id="KW-0611">Plant defense</keyword>
<feature type="domain" description="NB-ARC" evidence="3">
    <location>
        <begin position="116"/>
        <end position="214"/>
    </location>
</feature>
<protein>
    <recommendedName>
        <fullName evidence="3">NB-ARC domain-containing protein</fullName>
    </recommendedName>
</protein>
<reference evidence="4 5" key="1">
    <citation type="journal article" date="2017" name="Genome Biol.">
        <title>New reference genome sequences of hot pepper reveal the massive evolution of plant disease-resistance genes by retroduplication.</title>
        <authorList>
            <person name="Kim S."/>
            <person name="Park J."/>
            <person name="Yeom S.I."/>
            <person name="Kim Y.M."/>
            <person name="Seo E."/>
            <person name="Kim K.T."/>
            <person name="Kim M.S."/>
            <person name="Lee J.M."/>
            <person name="Cheong K."/>
            <person name="Shin H.S."/>
            <person name="Kim S.B."/>
            <person name="Han K."/>
            <person name="Lee J."/>
            <person name="Park M."/>
            <person name="Lee H.A."/>
            <person name="Lee H.Y."/>
            <person name="Lee Y."/>
            <person name="Oh S."/>
            <person name="Lee J.H."/>
            <person name="Choi E."/>
            <person name="Choi E."/>
            <person name="Lee S.E."/>
            <person name="Jeon J."/>
            <person name="Kim H."/>
            <person name="Choi G."/>
            <person name="Song H."/>
            <person name="Lee J."/>
            <person name="Lee S.C."/>
            <person name="Kwon J.K."/>
            <person name="Lee H.Y."/>
            <person name="Koo N."/>
            <person name="Hong Y."/>
            <person name="Kim R.W."/>
            <person name="Kang W.H."/>
            <person name="Huh J.H."/>
            <person name="Kang B.C."/>
            <person name="Yang T.J."/>
            <person name="Lee Y.H."/>
            <person name="Bennetzen J.L."/>
            <person name="Choi D."/>
        </authorList>
    </citation>
    <scope>NUCLEOTIDE SEQUENCE [LARGE SCALE GENOMIC DNA]</scope>
    <source>
        <strain evidence="5">cv. PBC81</strain>
    </source>
</reference>
<dbReference type="InterPro" id="IPR027417">
    <property type="entry name" value="P-loop_NTPase"/>
</dbReference>
<sequence length="229" mass="25918">MPFRPSPRCATIAISEMEIGLAVGGAFLSSALNVLFDRLTLKECLDNAENLIEEVNYKTLRLKEKLEDSIETLEVLEKKIGRIGFQKHFGPSEEETIRPSTSLVDESDILGRHNEIEGLVDRLLFEDANLTVVPIFGMGGVGKTTLGRAVYNDEKVKNHFDLKVWFGVSEPYDPFRTTKGLLQVIDIFDRKVDNNLNQLQVKLKENLKGKKFLLFWMMCEMTTITSGMT</sequence>
<evidence type="ECO:0000256" key="2">
    <source>
        <dbReference type="SAM" id="Coils"/>
    </source>
</evidence>
<evidence type="ECO:0000313" key="5">
    <source>
        <dbReference type="Proteomes" id="UP000224567"/>
    </source>
</evidence>
<accession>A0A2G2W068</accession>
<dbReference type="AlphaFoldDB" id="A0A2G2W068"/>
<proteinExistence type="predicted"/>
<reference evidence="5" key="2">
    <citation type="journal article" date="2017" name="J. Anim. Genet.">
        <title>Multiple reference genome sequences of hot pepper reveal the massive evolution of plant disease resistance genes by retroduplication.</title>
        <authorList>
            <person name="Kim S."/>
            <person name="Park J."/>
            <person name="Yeom S.-I."/>
            <person name="Kim Y.-M."/>
            <person name="Seo E."/>
            <person name="Kim K.-T."/>
            <person name="Kim M.-S."/>
            <person name="Lee J.M."/>
            <person name="Cheong K."/>
            <person name="Shin H.-S."/>
            <person name="Kim S.-B."/>
            <person name="Han K."/>
            <person name="Lee J."/>
            <person name="Park M."/>
            <person name="Lee H.-A."/>
            <person name="Lee H.-Y."/>
            <person name="Lee Y."/>
            <person name="Oh S."/>
            <person name="Lee J.H."/>
            <person name="Choi E."/>
            <person name="Choi E."/>
            <person name="Lee S.E."/>
            <person name="Jeon J."/>
            <person name="Kim H."/>
            <person name="Choi G."/>
            <person name="Song H."/>
            <person name="Lee J."/>
            <person name="Lee S.-C."/>
            <person name="Kwon J.-K."/>
            <person name="Lee H.-Y."/>
            <person name="Koo N."/>
            <person name="Hong Y."/>
            <person name="Kim R.W."/>
            <person name="Kang W.-H."/>
            <person name="Huh J.H."/>
            <person name="Kang B.-C."/>
            <person name="Yang T.-J."/>
            <person name="Lee Y.-H."/>
            <person name="Bennetzen J.L."/>
            <person name="Choi D."/>
        </authorList>
    </citation>
    <scope>NUCLEOTIDE SEQUENCE [LARGE SCALE GENOMIC DNA]</scope>
    <source>
        <strain evidence="5">cv. PBC81</strain>
    </source>
</reference>
<keyword evidence="2" id="KW-0175">Coiled coil</keyword>
<dbReference type="STRING" id="33114.A0A2G2W068"/>
<dbReference type="PANTHER" id="PTHR36766:SF40">
    <property type="entry name" value="DISEASE RESISTANCE PROTEIN RGA3"/>
    <property type="match status" value="1"/>
</dbReference>
<evidence type="ECO:0000256" key="1">
    <source>
        <dbReference type="ARBA" id="ARBA00022821"/>
    </source>
</evidence>
<feature type="coiled-coil region" evidence="2">
    <location>
        <begin position="45"/>
        <end position="79"/>
    </location>
</feature>
<dbReference type="SUPFAM" id="SSF52540">
    <property type="entry name" value="P-loop containing nucleoside triphosphate hydrolases"/>
    <property type="match status" value="1"/>
</dbReference>
<name>A0A2G2W068_CAPBA</name>
<dbReference type="GO" id="GO:0006952">
    <property type="term" value="P:defense response"/>
    <property type="evidence" value="ECO:0007669"/>
    <property type="project" value="UniProtKB-KW"/>
</dbReference>
<dbReference type="OrthoDB" id="2973320at2759"/>
<comment type="caution">
    <text evidence="4">The sequence shown here is derived from an EMBL/GenBank/DDBJ whole genome shotgun (WGS) entry which is preliminary data.</text>
</comment>
<keyword evidence="5" id="KW-1185">Reference proteome</keyword>
<gene>
    <name evidence="4" type="ORF">CQW23_22166</name>
</gene>
<evidence type="ECO:0000313" key="4">
    <source>
        <dbReference type="EMBL" id="PHT38593.1"/>
    </source>
</evidence>
<evidence type="ECO:0000259" key="3">
    <source>
        <dbReference type="Pfam" id="PF00931"/>
    </source>
</evidence>
<dbReference type="Gene3D" id="3.40.50.300">
    <property type="entry name" value="P-loop containing nucleotide triphosphate hydrolases"/>
    <property type="match status" value="1"/>
</dbReference>
<dbReference type="EMBL" id="MLFT02000009">
    <property type="protein sequence ID" value="PHT38593.1"/>
    <property type="molecule type" value="Genomic_DNA"/>
</dbReference>
<dbReference type="PANTHER" id="PTHR36766">
    <property type="entry name" value="PLANT BROAD-SPECTRUM MILDEW RESISTANCE PROTEIN RPW8"/>
    <property type="match status" value="1"/>
</dbReference>
<dbReference type="GO" id="GO:0043531">
    <property type="term" value="F:ADP binding"/>
    <property type="evidence" value="ECO:0007669"/>
    <property type="project" value="InterPro"/>
</dbReference>